<name>A0A518H5U5_9BACT</name>
<dbReference type="GO" id="GO:0003677">
    <property type="term" value="F:DNA binding"/>
    <property type="evidence" value="ECO:0007669"/>
    <property type="project" value="InterPro"/>
</dbReference>
<sequence>MASAHMPDEFFDLVAHHLPPEPAIGPYGGRPPIGHRVALRVIWFVLATGNRWEDVPQELGCSGRTAHRRLRAWEEAGIWDRLHADLLRLLRKAGKLETDTVVVDGVTVRAFGGGEATGPSPVDRSRKGTKHTVMVSRTGVPLAIRTAGANESDHRQIIPLVLDFPSVAGKPGRPKQLPDDLYADRGYDSEGTRALLRWMGIEPHIAKRRTPHGSGLGKVRWVVERTIGWIKGLRRMRVRYDRLGVIQDTWTTLAACVICFRILHQDVM</sequence>
<dbReference type="Proteomes" id="UP000317835">
    <property type="component" value="Chromosome"/>
</dbReference>
<dbReference type="Pfam" id="PF13340">
    <property type="entry name" value="DUF4096"/>
    <property type="match status" value="1"/>
</dbReference>
<dbReference type="AlphaFoldDB" id="A0A518H5U5"/>
<evidence type="ECO:0000313" key="4">
    <source>
        <dbReference type="Proteomes" id="UP000317835"/>
    </source>
</evidence>
<reference evidence="3 4" key="1">
    <citation type="submission" date="2019-02" db="EMBL/GenBank/DDBJ databases">
        <title>Deep-cultivation of Planctomycetes and their phenomic and genomic characterization uncovers novel biology.</title>
        <authorList>
            <person name="Wiegand S."/>
            <person name="Jogler M."/>
            <person name="Boedeker C."/>
            <person name="Pinto D."/>
            <person name="Vollmers J."/>
            <person name="Rivas-Marin E."/>
            <person name="Kohn T."/>
            <person name="Peeters S.H."/>
            <person name="Heuer A."/>
            <person name="Rast P."/>
            <person name="Oberbeckmann S."/>
            <person name="Bunk B."/>
            <person name="Jeske O."/>
            <person name="Meyerdierks A."/>
            <person name="Storesund J.E."/>
            <person name="Kallscheuer N."/>
            <person name="Luecker S."/>
            <person name="Lage O.M."/>
            <person name="Pohl T."/>
            <person name="Merkel B.J."/>
            <person name="Hornburger P."/>
            <person name="Mueller R.-W."/>
            <person name="Bruemmer F."/>
            <person name="Labrenz M."/>
            <person name="Spormann A.M."/>
            <person name="Op den Camp H."/>
            <person name="Overmann J."/>
            <person name="Amann R."/>
            <person name="Jetten M.S.M."/>
            <person name="Mascher T."/>
            <person name="Medema M.H."/>
            <person name="Devos D.P."/>
            <person name="Kaster A.-K."/>
            <person name="Ovreas L."/>
            <person name="Rohde M."/>
            <person name="Galperin M.Y."/>
            <person name="Jogler C."/>
        </authorList>
    </citation>
    <scope>NUCLEOTIDE SEQUENCE [LARGE SCALE GENOMIC DNA]</scope>
    <source>
        <strain evidence="3 4">ElP</strain>
    </source>
</reference>
<dbReference type="InterPro" id="IPR002559">
    <property type="entry name" value="Transposase_11"/>
</dbReference>
<gene>
    <name evidence="3" type="ORF">ElP_41180</name>
</gene>
<organism evidence="3 4">
    <name type="scientific">Tautonia plasticadhaerens</name>
    <dbReference type="NCBI Taxonomy" id="2527974"/>
    <lineage>
        <taxon>Bacteria</taxon>
        <taxon>Pseudomonadati</taxon>
        <taxon>Planctomycetota</taxon>
        <taxon>Planctomycetia</taxon>
        <taxon>Isosphaerales</taxon>
        <taxon>Isosphaeraceae</taxon>
        <taxon>Tautonia</taxon>
    </lineage>
</organism>
<dbReference type="OrthoDB" id="120306at2"/>
<dbReference type="PANTHER" id="PTHR30007:SF1">
    <property type="entry name" value="BLR1914 PROTEIN"/>
    <property type="match status" value="1"/>
</dbReference>
<dbReference type="PANTHER" id="PTHR30007">
    <property type="entry name" value="PHP DOMAIN PROTEIN"/>
    <property type="match status" value="1"/>
</dbReference>
<dbReference type="GO" id="GO:0006313">
    <property type="term" value="P:DNA transposition"/>
    <property type="evidence" value="ECO:0007669"/>
    <property type="project" value="InterPro"/>
</dbReference>
<keyword evidence="4" id="KW-1185">Reference proteome</keyword>
<dbReference type="KEGG" id="tpla:ElP_41180"/>
<feature type="domain" description="Insertion element IS402-like" evidence="2">
    <location>
        <begin position="6"/>
        <end position="83"/>
    </location>
</feature>
<protein>
    <submittedName>
        <fullName evidence="3">Transposase DDE domain protein</fullName>
    </submittedName>
</protein>
<evidence type="ECO:0000259" key="2">
    <source>
        <dbReference type="Pfam" id="PF13340"/>
    </source>
</evidence>
<dbReference type="Pfam" id="PF01609">
    <property type="entry name" value="DDE_Tnp_1"/>
    <property type="match status" value="1"/>
</dbReference>
<feature type="domain" description="Transposase IS4-like" evidence="1">
    <location>
        <begin position="98"/>
        <end position="257"/>
    </location>
</feature>
<dbReference type="EMBL" id="CP036426">
    <property type="protein sequence ID" value="QDV36200.1"/>
    <property type="molecule type" value="Genomic_DNA"/>
</dbReference>
<evidence type="ECO:0000259" key="1">
    <source>
        <dbReference type="Pfam" id="PF01609"/>
    </source>
</evidence>
<dbReference type="RefSeq" id="WP_145272303.1">
    <property type="nucleotide sequence ID" value="NZ_CP036426.1"/>
</dbReference>
<dbReference type="InterPro" id="IPR025161">
    <property type="entry name" value="IS402-like_dom"/>
</dbReference>
<accession>A0A518H5U5</accession>
<proteinExistence type="predicted"/>
<evidence type="ECO:0000313" key="3">
    <source>
        <dbReference type="EMBL" id="QDV36200.1"/>
    </source>
</evidence>
<dbReference type="NCBIfam" id="NF033580">
    <property type="entry name" value="transpos_IS5_3"/>
    <property type="match status" value="1"/>
</dbReference>
<dbReference type="GO" id="GO:0004803">
    <property type="term" value="F:transposase activity"/>
    <property type="evidence" value="ECO:0007669"/>
    <property type="project" value="InterPro"/>
</dbReference>